<proteinExistence type="predicted"/>
<protein>
    <submittedName>
        <fullName evidence="1">Uncharacterized protein</fullName>
    </submittedName>
</protein>
<organism evidence="1">
    <name type="scientific">Triticum aestivum</name>
    <name type="common">Wheat</name>
    <dbReference type="NCBI Taxonomy" id="4565"/>
    <lineage>
        <taxon>Eukaryota</taxon>
        <taxon>Viridiplantae</taxon>
        <taxon>Streptophyta</taxon>
        <taxon>Embryophyta</taxon>
        <taxon>Tracheophyta</taxon>
        <taxon>Spermatophyta</taxon>
        <taxon>Magnoliopsida</taxon>
        <taxon>Liliopsida</taxon>
        <taxon>Poales</taxon>
        <taxon>Poaceae</taxon>
        <taxon>BOP clade</taxon>
        <taxon>Pooideae</taxon>
        <taxon>Triticodae</taxon>
        <taxon>Triticeae</taxon>
        <taxon>Triticinae</taxon>
        <taxon>Triticum</taxon>
    </lineage>
</organism>
<dbReference type="Gramene" id="TraesCS4B03G0042000.1">
    <property type="protein sequence ID" value="TraesCS4B03G0042000.1.CDS"/>
    <property type="gene ID" value="TraesCS4B03G0042000"/>
</dbReference>
<dbReference type="Gramene" id="TraesCS4B02G021000.1">
    <property type="protein sequence ID" value="TraesCS4B02G021000.1"/>
    <property type="gene ID" value="TraesCS4B02G021000"/>
</dbReference>
<gene>
    <name evidence="1" type="primary">LOC123094227</name>
</gene>
<dbReference type="Proteomes" id="UP000019116">
    <property type="component" value="Chromosome 4B"/>
</dbReference>
<keyword evidence="2" id="KW-1185">Reference proteome</keyword>
<name>A0A3B6IMW9_WHEAT</name>
<dbReference type="AlphaFoldDB" id="A0A3B6IMW9"/>
<sequence length="309" mass="33773">MHSLLPLPDPFPLAFTAALSPLPLAKGLEASPRAMAPRAQKQLFPADAVSSDHDLHSTASSISNAKRSVVVRPRALLSVVLAEVGLPEVKYKTYAARGGCFAATAYFWPSPSGSSAAGPHMRLNGEPVVDAQEAIQNAATLCLENLQDSMDIEFDCPRVKKMKTDKRYLLNSIAGKDREIKDLETKLEKRKMQVNGLGKGWRSFAQDVRRSAGRIDKIAVNYLPTASDTMEGDVAWECYHLTQETDDLCYLAAMSTDAVNTVGTYPCDPESDCSGYDQFPDCIHQTTMTPAMVTSRPVTRMKLSCGECY</sequence>
<evidence type="ECO:0000313" key="1">
    <source>
        <dbReference type="EnsemblPlants" id="TraesCS4B02G021000.1"/>
    </source>
</evidence>
<accession>A0A3B6IMW9</accession>
<evidence type="ECO:0000313" key="2">
    <source>
        <dbReference type="Proteomes" id="UP000019116"/>
    </source>
</evidence>
<dbReference type="Gramene" id="TraesRN4B0100040500.1">
    <property type="protein sequence ID" value="TraesRN4B0100040500.1"/>
    <property type="gene ID" value="TraesRN4B0100040500"/>
</dbReference>
<reference evidence="1" key="1">
    <citation type="submission" date="2018-08" db="EMBL/GenBank/DDBJ databases">
        <authorList>
            <person name="Rossello M."/>
        </authorList>
    </citation>
    <scope>NUCLEOTIDE SEQUENCE [LARGE SCALE GENOMIC DNA]</scope>
    <source>
        <strain evidence="1">cv. Chinese Spring</strain>
    </source>
</reference>
<reference evidence="1" key="2">
    <citation type="submission" date="2018-10" db="UniProtKB">
        <authorList>
            <consortium name="EnsemblPlants"/>
        </authorList>
    </citation>
    <scope>IDENTIFICATION</scope>
</reference>
<dbReference type="OrthoDB" id="707322at2759"/>
<dbReference type="EnsemblPlants" id="TraesCS4B02G021000.1">
    <property type="protein sequence ID" value="TraesCS4B02G021000.1"/>
    <property type="gene ID" value="TraesCS4B02G021000"/>
</dbReference>